<keyword evidence="5 7" id="KW-1133">Transmembrane helix</keyword>
<feature type="transmembrane region" description="Helical" evidence="7">
    <location>
        <begin position="101"/>
        <end position="123"/>
    </location>
</feature>
<protein>
    <submittedName>
        <fullName evidence="9">Peptide/nickel transport system permease protein</fullName>
    </submittedName>
</protein>
<comment type="subcellular location">
    <subcellularLocation>
        <location evidence="1 7">Cell membrane</location>
        <topology evidence="1 7">Multi-pass membrane protein</topology>
    </subcellularLocation>
</comment>
<keyword evidence="4 7" id="KW-0812">Transmembrane</keyword>
<dbReference type="PANTHER" id="PTHR43163">
    <property type="entry name" value="DIPEPTIDE TRANSPORT SYSTEM PERMEASE PROTEIN DPPB-RELATED"/>
    <property type="match status" value="1"/>
</dbReference>
<dbReference type="GO" id="GO:0071916">
    <property type="term" value="F:dipeptide transmembrane transporter activity"/>
    <property type="evidence" value="ECO:0007669"/>
    <property type="project" value="TreeGrafter"/>
</dbReference>
<dbReference type="RefSeq" id="WP_207017854.1">
    <property type="nucleotide sequence ID" value="NZ_JACIDJ010000001.1"/>
</dbReference>
<feature type="transmembrane region" description="Helical" evidence="7">
    <location>
        <begin position="298"/>
        <end position="321"/>
    </location>
</feature>
<reference evidence="9 10" key="1">
    <citation type="submission" date="2020-08" db="EMBL/GenBank/DDBJ databases">
        <title>Genomic Encyclopedia of Type Strains, Phase IV (KMG-IV): sequencing the most valuable type-strain genomes for metagenomic binning, comparative biology and taxonomic classification.</title>
        <authorList>
            <person name="Goeker M."/>
        </authorList>
    </citation>
    <scope>NUCLEOTIDE SEQUENCE [LARGE SCALE GENOMIC DNA]</scope>
    <source>
        <strain evidence="9 10">DSM 19979</strain>
    </source>
</reference>
<evidence type="ECO:0000256" key="3">
    <source>
        <dbReference type="ARBA" id="ARBA00022475"/>
    </source>
</evidence>
<comment type="similarity">
    <text evidence="7">Belongs to the binding-protein-dependent transport system permease family.</text>
</comment>
<evidence type="ECO:0000256" key="1">
    <source>
        <dbReference type="ARBA" id="ARBA00004651"/>
    </source>
</evidence>
<dbReference type="Proteomes" id="UP000553193">
    <property type="component" value="Unassembled WGS sequence"/>
</dbReference>
<dbReference type="Pfam" id="PF19300">
    <property type="entry name" value="BPD_transp_1_N"/>
    <property type="match status" value="1"/>
</dbReference>
<gene>
    <name evidence="9" type="ORF">GGQ83_000153</name>
</gene>
<keyword evidence="10" id="KW-1185">Reference proteome</keyword>
<dbReference type="Pfam" id="PF00528">
    <property type="entry name" value="BPD_transp_1"/>
    <property type="match status" value="1"/>
</dbReference>
<evidence type="ECO:0000256" key="5">
    <source>
        <dbReference type="ARBA" id="ARBA00022989"/>
    </source>
</evidence>
<evidence type="ECO:0000313" key="10">
    <source>
        <dbReference type="Proteomes" id="UP000553193"/>
    </source>
</evidence>
<dbReference type="CDD" id="cd06261">
    <property type="entry name" value="TM_PBP2"/>
    <property type="match status" value="1"/>
</dbReference>
<proteinExistence type="inferred from homology"/>
<dbReference type="EMBL" id="JACIDJ010000001">
    <property type="protein sequence ID" value="MBB3896727.1"/>
    <property type="molecule type" value="Genomic_DNA"/>
</dbReference>
<dbReference type="InterPro" id="IPR000515">
    <property type="entry name" value="MetI-like"/>
</dbReference>
<name>A0A840A6H5_9PROT</name>
<dbReference type="SUPFAM" id="SSF161098">
    <property type="entry name" value="MetI-like"/>
    <property type="match status" value="1"/>
</dbReference>
<keyword evidence="6 7" id="KW-0472">Membrane</keyword>
<feature type="transmembrane region" description="Helical" evidence="7">
    <location>
        <begin position="202"/>
        <end position="221"/>
    </location>
</feature>
<dbReference type="GO" id="GO:0005886">
    <property type="term" value="C:plasma membrane"/>
    <property type="evidence" value="ECO:0007669"/>
    <property type="project" value="UniProtKB-SubCell"/>
</dbReference>
<accession>A0A840A6H5</accession>
<dbReference type="AlphaFoldDB" id="A0A840A6H5"/>
<keyword evidence="2 7" id="KW-0813">Transport</keyword>
<evidence type="ECO:0000256" key="2">
    <source>
        <dbReference type="ARBA" id="ARBA00022448"/>
    </source>
</evidence>
<feature type="transmembrane region" description="Helical" evidence="7">
    <location>
        <begin position="135"/>
        <end position="156"/>
    </location>
</feature>
<evidence type="ECO:0000259" key="8">
    <source>
        <dbReference type="PROSITE" id="PS50928"/>
    </source>
</evidence>
<evidence type="ECO:0000256" key="7">
    <source>
        <dbReference type="RuleBase" id="RU363032"/>
    </source>
</evidence>
<dbReference type="PROSITE" id="PS50928">
    <property type="entry name" value="ABC_TM1"/>
    <property type="match status" value="1"/>
</dbReference>
<dbReference type="PANTHER" id="PTHR43163:SF8">
    <property type="entry name" value="D,D-DIPEPTIDE TRANSPORT SYSTEM PERMEASE PROTEIN DDPB-RELATED"/>
    <property type="match status" value="1"/>
</dbReference>
<dbReference type="InterPro" id="IPR045621">
    <property type="entry name" value="BPD_transp_1_N"/>
</dbReference>
<evidence type="ECO:0000256" key="6">
    <source>
        <dbReference type="ARBA" id="ARBA00023136"/>
    </source>
</evidence>
<feature type="domain" description="ABC transmembrane type-1" evidence="8">
    <location>
        <begin position="95"/>
        <end position="321"/>
    </location>
</feature>
<keyword evidence="3" id="KW-1003">Cell membrane</keyword>
<evidence type="ECO:0000313" key="9">
    <source>
        <dbReference type="EMBL" id="MBB3896727.1"/>
    </source>
</evidence>
<comment type="caution">
    <text evidence="9">The sequence shown here is derived from an EMBL/GenBank/DDBJ whole genome shotgun (WGS) entry which is preliminary data.</text>
</comment>
<evidence type="ECO:0000256" key="4">
    <source>
        <dbReference type="ARBA" id="ARBA00022692"/>
    </source>
</evidence>
<organism evidence="9 10">
    <name type="scientific">Roseococcus suduntuyensis</name>
    <dbReference type="NCBI Taxonomy" id="455361"/>
    <lineage>
        <taxon>Bacteria</taxon>
        <taxon>Pseudomonadati</taxon>
        <taxon>Pseudomonadota</taxon>
        <taxon>Alphaproteobacteria</taxon>
        <taxon>Acetobacterales</taxon>
        <taxon>Roseomonadaceae</taxon>
        <taxon>Roseococcus</taxon>
    </lineage>
</organism>
<dbReference type="Gene3D" id="1.10.3720.10">
    <property type="entry name" value="MetI-like"/>
    <property type="match status" value="1"/>
</dbReference>
<dbReference type="InterPro" id="IPR035906">
    <property type="entry name" value="MetI-like_sf"/>
</dbReference>
<feature type="transmembrane region" description="Helical" evidence="7">
    <location>
        <begin position="256"/>
        <end position="277"/>
    </location>
</feature>
<sequence>MVLIQRLLLLPVLLLGIAAVSFGLSRATGVDPVIAIVGERAMEDPAVVAAARAQWGLDRPVAVQFLRHVANAAQGDFGTSFRTRRPVGTDLAERLPATLELVLAATLLGTLVGAALALLSARWPHGLLDQAVRGFASAGVSIPVFLAGLLFLWVFASWLDWLPGPGRLDARLTPPPVWTGLLLVDAALAMDWAVWRDAARRLVLPAAALGWGIAALVARLLRATLIEELARFHIVAARSRGLSEGRLLLDHALPNAMVPALTLISLSFATLVAGAVLTETVFAWPGVGAYALESAPTLDYPAIMAVTMLGGVALALSGVVADAGQAWLDPRLRDR</sequence>